<gene>
    <name evidence="2" type="ORF">Metal_2490</name>
</gene>
<dbReference type="Pfam" id="PF00561">
    <property type="entry name" value="Abhydrolase_1"/>
    <property type="match status" value="1"/>
</dbReference>
<name>H8GI65_METAL</name>
<dbReference type="Proteomes" id="UP000005090">
    <property type="component" value="Chromosome"/>
</dbReference>
<accession>H8GI65</accession>
<evidence type="ECO:0000259" key="1">
    <source>
        <dbReference type="Pfam" id="PF00561"/>
    </source>
</evidence>
<reference evidence="2 3" key="1">
    <citation type="journal article" date="2013" name="Genome Announc.">
        <title>Genome Sequence of the Obligate Gammaproteobacterial Methanotroph Methylomicrobium album Strain BG8.</title>
        <authorList>
            <person name="Kits K.D."/>
            <person name="Kalyuzhnaya M.G."/>
            <person name="Klotz M.G."/>
            <person name="Jetten M.S."/>
            <person name="Op den Camp H.J."/>
            <person name="Vuilleumier S."/>
            <person name="Bringel F."/>
            <person name="Dispirito A.A."/>
            <person name="Murrell J.C."/>
            <person name="Bruce D."/>
            <person name="Cheng J.F."/>
            <person name="Copeland A."/>
            <person name="Goodwin L."/>
            <person name="Hauser L."/>
            <person name="Lajus A."/>
            <person name="Land M.L."/>
            <person name="Lapidus A."/>
            <person name="Lucas S."/>
            <person name="Medigue C."/>
            <person name="Pitluck S."/>
            <person name="Woyke T."/>
            <person name="Zeytun A."/>
            <person name="Stein L.Y."/>
        </authorList>
    </citation>
    <scope>NUCLEOTIDE SEQUENCE [LARGE SCALE GENOMIC DNA]</scope>
    <source>
        <strain evidence="2 3">BG8</strain>
    </source>
</reference>
<evidence type="ECO:0000313" key="2">
    <source>
        <dbReference type="EMBL" id="EIC30209.1"/>
    </source>
</evidence>
<dbReference type="AlphaFoldDB" id="H8GI65"/>
<dbReference type="PANTHER" id="PTHR37946:SF1">
    <property type="entry name" value="SLL1969 PROTEIN"/>
    <property type="match status" value="1"/>
</dbReference>
<dbReference type="PANTHER" id="PTHR37946">
    <property type="entry name" value="SLL1969 PROTEIN"/>
    <property type="match status" value="1"/>
</dbReference>
<dbReference type="InterPro" id="IPR029058">
    <property type="entry name" value="AB_hydrolase_fold"/>
</dbReference>
<evidence type="ECO:0000313" key="3">
    <source>
        <dbReference type="Proteomes" id="UP000005090"/>
    </source>
</evidence>
<proteinExistence type="predicted"/>
<sequence>MNRNLWDRLMESFGRKPKKDMFLTAIEKDSEAIILLHGLKRTRRSMEKAGRLLADFGYKIVNLDYPSTRQAVEPLALACIGRAVRECEAAGVGKIHFLTHSMGGILVRYYLSVEPIEKLGRVVMLAPPNGGSEIVDKLGGWRLFYLLNGPAGLQLGTGYDSLPNRLGRVDFEVGVIAGDRTVNPLLSLLFRDSNDGKVAVGRTQVEGMRDFIVLPYSHTFIMWRDPVIRQALHFIQHGRFVK</sequence>
<dbReference type="SUPFAM" id="SSF53474">
    <property type="entry name" value="alpha/beta-Hydrolases"/>
    <property type="match status" value="1"/>
</dbReference>
<protein>
    <recommendedName>
        <fullName evidence="1">AB hydrolase-1 domain-containing protein</fullName>
    </recommendedName>
</protein>
<feature type="domain" description="AB hydrolase-1" evidence="1">
    <location>
        <begin position="32"/>
        <end position="129"/>
    </location>
</feature>
<dbReference type="EMBL" id="CM001475">
    <property type="protein sequence ID" value="EIC30209.1"/>
    <property type="molecule type" value="Genomic_DNA"/>
</dbReference>
<dbReference type="InterPro" id="IPR000073">
    <property type="entry name" value="AB_hydrolase_1"/>
</dbReference>
<keyword evidence="3" id="KW-1185">Reference proteome</keyword>
<dbReference type="Gene3D" id="3.40.50.1820">
    <property type="entry name" value="alpha/beta hydrolase"/>
    <property type="match status" value="1"/>
</dbReference>
<organism evidence="2 3">
    <name type="scientific">Methylomicrobium album BG8</name>
    <dbReference type="NCBI Taxonomy" id="686340"/>
    <lineage>
        <taxon>Bacteria</taxon>
        <taxon>Pseudomonadati</taxon>
        <taxon>Pseudomonadota</taxon>
        <taxon>Gammaproteobacteria</taxon>
        <taxon>Methylococcales</taxon>
        <taxon>Methylococcaceae</taxon>
        <taxon>Methylomicrobium</taxon>
    </lineage>
</organism>
<dbReference type="HOGENOM" id="CLU_075528_1_0_6"/>
<dbReference type="STRING" id="686340.Metal_2490"/>
<dbReference type="eggNOG" id="COG1075">
    <property type="taxonomic scope" value="Bacteria"/>
</dbReference>